<dbReference type="AlphaFoldDB" id="A0A1R1X655"/>
<evidence type="ECO:0000256" key="14">
    <source>
        <dbReference type="ARBA" id="ARBA00047915"/>
    </source>
</evidence>
<keyword evidence="5" id="KW-0479">Metal-binding</keyword>
<keyword evidence="9" id="KW-0408">Iron</keyword>
<evidence type="ECO:0000256" key="4">
    <source>
        <dbReference type="ARBA" id="ARBA00013246"/>
    </source>
</evidence>
<gene>
    <name evidence="16" type="ORF">AYI70_g10528</name>
</gene>
<evidence type="ECO:0000256" key="8">
    <source>
        <dbReference type="ARBA" id="ARBA00023002"/>
    </source>
</evidence>
<sequence>MPAGWIHSVTTKEDSIVIGGNFICLETMNMHVKVFKMEKKLKISETYRFPYFLTFCEWVSLHLEKEILNPECHILELKDQSIFQLQIENARILVDFLLNENKDSNSTIARSVDSTIKKENNELSKKVKVKKSNVAGNIVLDSRGKTAYYDDNANLLLSKENISSALKFLAEYILKPHTKNE</sequence>
<evidence type="ECO:0000256" key="5">
    <source>
        <dbReference type="ARBA" id="ARBA00022723"/>
    </source>
</evidence>
<evidence type="ECO:0000256" key="13">
    <source>
        <dbReference type="ARBA" id="ARBA00031083"/>
    </source>
</evidence>
<evidence type="ECO:0000313" key="17">
    <source>
        <dbReference type="Proteomes" id="UP000187283"/>
    </source>
</evidence>
<dbReference type="SUPFAM" id="SSF51197">
    <property type="entry name" value="Clavaminate synthase-like"/>
    <property type="match status" value="1"/>
</dbReference>
<dbReference type="GO" id="GO:0046872">
    <property type="term" value="F:metal ion binding"/>
    <property type="evidence" value="ECO:0007669"/>
    <property type="project" value="UniProtKB-KW"/>
</dbReference>
<dbReference type="InterPro" id="IPR003347">
    <property type="entry name" value="JmjC_dom"/>
</dbReference>
<comment type="caution">
    <text evidence="16">The sequence shown here is derived from an EMBL/GenBank/DDBJ whole genome shotgun (WGS) entry which is preliminary data.</text>
</comment>
<feature type="domain" description="JmjC" evidence="15">
    <location>
        <begin position="1"/>
        <end position="39"/>
    </location>
</feature>
<dbReference type="PROSITE" id="PS51184">
    <property type="entry name" value="JMJC"/>
    <property type="match status" value="1"/>
</dbReference>
<dbReference type="InterPro" id="IPR041070">
    <property type="entry name" value="JHD"/>
</dbReference>
<protein>
    <recommendedName>
        <fullName evidence="4">[histone H3]-dimethyl-L-lysine(36) demethylase</fullName>
        <ecNumber evidence="4">1.14.11.27</ecNumber>
    </recommendedName>
    <alternativeName>
        <fullName evidence="13">[Histone-H3]-lysine-36 demethylase 1</fullName>
    </alternativeName>
</protein>
<evidence type="ECO:0000256" key="12">
    <source>
        <dbReference type="ARBA" id="ARBA00023242"/>
    </source>
</evidence>
<dbReference type="STRING" id="133412.A0A1R1X655"/>
<evidence type="ECO:0000256" key="10">
    <source>
        <dbReference type="ARBA" id="ARBA00023015"/>
    </source>
</evidence>
<dbReference type="EC" id="1.14.11.27" evidence="4"/>
<dbReference type="Gene3D" id="2.60.120.650">
    <property type="entry name" value="Cupin"/>
    <property type="match status" value="1"/>
</dbReference>
<evidence type="ECO:0000256" key="3">
    <source>
        <dbReference type="ARBA" id="ARBA00008037"/>
    </source>
</evidence>
<accession>A0A1R1X655</accession>
<evidence type="ECO:0000256" key="6">
    <source>
        <dbReference type="ARBA" id="ARBA00022853"/>
    </source>
</evidence>
<reference evidence="16 17" key="1">
    <citation type="submission" date="2017-01" db="EMBL/GenBank/DDBJ databases">
        <authorList>
            <person name="Mah S.A."/>
            <person name="Swanson W.J."/>
            <person name="Moy G.W."/>
            <person name="Vacquier V.D."/>
        </authorList>
    </citation>
    <scope>NUCLEOTIDE SEQUENCE [LARGE SCALE GENOMIC DNA]</scope>
    <source>
        <strain evidence="16 17">GSMNP</strain>
    </source>
</reference>
<dbReference type="Proteomes" id="UP000187283">
    <property type="component" value="Unassembled WGS sequence"/>
</dbReference>
<evidence type="ECO:0000313" key="16">
    <source>
        <dbReference type="EMBL" id="OMJ10109.1"/>
    </source>
</evidence>
<keyword evidence="6" id="KW-0156">Chromatin regulator</keyword>
<proteinExistence type="inferred from homology"/>
<dbReference type="GO" id="GO:0005634">
    <property type="term" value="C:nucleus"/>
    <property type="evidence" value="ECO:0007669"/>
    <property type="project" value="UniProtKB-SubCell"/>
</dbReference>
<evidence type="ECO:0000256" key="9">
    <source>
        <dbReference type="ARBA" id="ARBA00023004"/>
    </source>
</evidence>
<comment type="subcellular location">
    <subcellularLocation>
        <location evidence="2">Nucleus</location>
    </subcellularLocation>
</comment>
<dbReference type="GO" id="GO:0140680">
    <property type="term" value="F:histone H3K36me/H3K36me2 demethylase activity"/>
    <property type="evidence" value="ECO:0007669"/>
    <property type="project" value="UniProtKB-EC"/>
</dbReference>
<keyword evidence="10" id="KW-0805">Transcription regulation</keyword>
<evidence type="ECO:0000256" key="11">
    <source>
        <dbReference type="ARBA" id="ARBA00023163"/>
    </source>
</evidence>
<name>A0A1R1X655_9FUNG</name>
<dbReference type="OrthoDB" id="5876800at2759"/>
<dbReference type="Pfam" id="PF17811">
    <property type="entry name" value="JHD"/>
    <property type="match status" value="1"/>
</dbReference>
<dbReference type="EMBL" id="LSSN01005164">
    <property type="protein sequence ID" value="OMJ10109.1"/>
    <property type="molecule type" value="Genomic_DNA"/>
</dbReference>
<dbReference type="PANTHER" id="PTHR23123">
    <property type="entry name" value="PHD/F-BOX CONTAINING PROTEIN"/>
    <property type="match status" value="1"/>
</dbReference>
<keyword evidence="12" id="KW-0539">Nucleus</keyword>
<keyword evidence="17" id="KW-1185">Reference proteome</keyword>
<evidence type="ECO:0000256" key="2">
    <source>
        <dbReference type="ARBA" id="ARBA00004123"/>
    </source>
</evidence>
<comment type="cofactor">
    <cofactor evidence="1">
        <name>Fe(2+)</name>
        <dbReference type="ChEBI" id="CHEBI:29033"/>
    </cofactor>
</comment>
<evidence type="ECO:0000256" key="1">
    <source>
        <dbReference type="ARBA" id="ARBA00001954"/>
    </source>
</evidence>
<comment type="catalytic activity">
    <reaction evidence="14">
        <text>N(6),N(6)-dimethyl-L-lysyl(36)-[histone H3] + 2 2-oxoglutarate + 2 O2 = L-lysyl(36)-[histone H3] + 2 formaldehyde + 2 succinate + 2 CO2</text>
        <dbReference type="Rhea" id="RHEA:42032"/>
        <dbReference type="Rhea" id="RHEA-COMP:9785"/>
        <dbReference type="Rhea" id="RHEA-COMP:9787"/>
        <dbReference type="ChEBI" id="CHEBI:15379"/>
        <dbReference type="ChEBI" id="CHEBI:16526"/>
        <dbReference type="ChEBI" id="CHEBI:16810"/>
        <dbReference type="ChEBI" id="CHEBI:16842"/>
        <dbReference type="ChEBI" id="CHEBI:29969"/>
        <dbReference type="ChEBI" id="CHEBI:30031"/>
        <dbReference type="ChEBI" id="CHEBI:61976"/>
        <dbReference type="EC" id="1.14.11.27"/>
    </reaction>
</comment>
<keyword evidence="11" id="KW-0804">Transcription</keyword>
<keyword evidence="7" id="KW-0223">Dioxygenase</keyword>
<evidence type="ECO:0000256" key="7">
    <source>
        <dbReference type="ARBA" id="ARBA00022964"/>
    </source>
</evidence>
<keyword evidence="8" id="KW-0560">Oxidoreductase</keyword>
<comment type="similarity">
    <text evidence="3">Belongs to the JHDM1 histone demethylase family.</text>
</comment>
<organism evidence="16 17">
    <name type="scientific">Smittium culicis</name>
    <dbReference type="NCBI Taxonomy" id="133412"/>
    <lineage>
        <taxon>Eukaryota</taxon>
        <taxon>Fungi</taxon>
        <taxon>Fungi incertae sedis</taxon>
        <taxon>Zoopagomycota</taxon>
        <taxon>Kickxellomycotina</taxon>
        <taxon>Harpellomycetes</taxon>
        <taxon>Harpellales</taxon>
        <taxon>Legeriomycetaceae</taxon>
        <taxon>Smittium</taxon>
    </lineage>
</organism>
<dbReference type="InterPro" id="IPR050690">
    <property type="entry name" value="JHDM1_Histone_Demethylase"/>
</dbReference>
<evidence type="ECO:0000259" key="15">
    <source>
        <dbReference type="PROSITE" id="PS51184"/>
    </source>
</evidence>